<dbReference type="Gene3D" id="1.10.8.60">
    <property type="match status" value="1"/>
</dbReference>
<evidence type="ECO:0000313" key="6">
    <source>
        <dbReference type="Proteomes" id="UP001500218"/>
    </source>
</evidence>
<feature type="region of interest" description="Disordered" evidence="2">
    <location>
        <begin position="799"/>
        <end position="892"/>
    </location>
</feature>
<keyword evidence="3" id="KW-0472">Membrane</keyword>
<dbReference type="InterPro" id="IPR000642">
    <property type="entry name" value="Peptidase_M41"/>
</dbReference>
<keyword evidence="3" id="KW-0812">Transmembrane</keyword>
<dbReference type="Proteomes" id="UP001500218">
    <property type="component" value="Unassembled WGS sequence"/>
</dbReference>
<dbReference type="PANTHER" id="PTHR23076:SF97">
    <property type="entry name" value="ATP-DEPENDENT ZINC METALLOPROTEASE YME1L1"/>
    <property type="match status" value="1"/>
</dbReference>
<feature type="transmembrane region" description="Helical" evidence="3">
    <location>
        <begin position="166"/>
        <end position="188"/>
    </location>
</feature>
<protein>
    <recommendedName>
        <fullName evidence="4">AAA+ ATPase domain-containing protein</fullName>
    </recommendedName>
</protein>
<keyword evidence="1" id="KW-0547">Nucleotide-binding</keyword>
<dbReference type="Pfam" id="PF00004">
    <property type="entry name" value="AAA"/>
    <property type="match status" value="2"/>
</dbReference>
<feature type="domain" description="AAA+ ATPase" evidence="4">
    <location>
        <begin position="238"/>
        <end position="460"/>
    </location>
</feature>
<feature type="transmembrane region" description="Helical" evidence="3">
    <location>
        <begin position="33"/>
        <end position="51"/>
    </location>
</feature>
<evidence type="ECO:0000313" key="5">
    <source>
        <dbReference type="EMBL" id="GAA1825704.1"/>
    </source>
</evidence>
<dbReference type="SUPFAM" id="SSF140990">
    <property type="entry name" value="FtsH protease domain-like"/>
    <property type="match status" value="1"/>
</dbReference>
<feature type="transmembrane region" description="Helical" evidence="3">
    <location>
        <begin position="130"/>
        <end position="154"/>
    </location>
</feature>
<name>A0ABN2MG82_9ACTN</name>
<keyword evidence="3" id="KW-1133">Transmembrane helix</keyword>
<dbReference type="SMART" id="SM00382">
    <property type="entry name" value="AAA"/>
    <property type="match status" value="1"/>
</dbReference>
<dbReference type="RefSeq" id="WP_344137793.1">
    <property type="nucleotide sequence ID" value="NZ_BAAALT010000223.1"/>
</dbReference>
<dbReference type="Pfam" id="PF01434">
    <property type="entry name" value="Peptidase_M41"/>
    <property type="match status" value="1"/>
</dbReference>
<feature type="region of interest" description="Disordered" evidence="2">
    <location>
        <begin position="1"/>
        <end position="25"/>
    </location>
</feature>
<feature type="transmembrane region" description="Helical" evidence="3">
    <location>
        <begin position="71"/>
        <end position="89"/>
    </location>
</feature>
<feature type="compositionally biased region" description="Pro residues" evidence="2">
    <location>
        <begin position="818"/>
        <end position="830"/>
    </location>
</feature>
<dbReference type="InterPro" id="IPR037219">
    <property type="entry name" value="Peptidase_M41-like"/>
</dbReference>
<evidence type="ECO:0000259" key="4">
    <source>
        <dbReference type="SMART" id="SM00382"/>
    </source>
</evidence>
<comment type="caution">
    <text evidence="5">The sequence shown here is derived from an EMBL/GenBank/DDBJ whole genome shotgun (WGS) entry which is preliminary data.</text>
</comment>
<organism evidence="5 6">
    <name type="scientific">Luedemannella flava</name>
    <dbReference type="NCBI Taxonomy" id="349316"/>
    <lineage>
        <taxon>Bacteria</taxon>
        <taxon>Bacillati</taxon>
        <taxon>Actinomycetota</taxon>
        <taxon>Actinomycetes</taxon>
        <taxon>Micromonosporales</taxon>
        <taxon>Micromonosporaceae</taxon>
        <taxon>Luedemannella</taxon>
    </lineage>
</organism>
<evidence type="ECO:0000256" key="2">
    <source>
        <dbReference type="SAM" id="MobiDB-lite"/>
    </source>
</evidence>
<dbReference type="InterPro" id="IPR027417">
    <property type="entry name" value="P-loop_NTPase"/>
</dbReference>
<dbReference type="Gene3D" id="1.20.58.760">
    <property type="entry name" value="Peptidase M41"/>
    <property type="match status" value="1"/>
</dbReference>
<dbReference type="PANTHER" id="PTHR23076">
    <property type="entry name" value="METALLOPROTEASE M41 FTSH"/>
    <property type="match status" value="1"/>
</dbReference>
<gene>
    <name evidence="5" type="ORF">GCM10009682_51850</name>
</gene>
<proteinExistence type="inferred from homology"/>
<dbReference type="EMBL" id="BAAALT010000223">
    <property type="protein sequence ID" value="GAA1825704.1"/>
    <property type="molecule type" value="Genomic_DNA"/>
</dbReference>
<keyword evidence="1" id="KW-0067">ATP-binding</keyword>
<comment type="similarity">
    <text evidence="1">Belongs to the AAA ATPase family.</text>
</comment>
<dbReference type="Gene3D" id="3.40.50.300">
    <property type="entry name" value="P-loop containing nucleotide triphosphate hydrolases"/>
    <property type="match status" value="1"/>
</dbReference>
<dbReference type="PROSITE" id="PS00674">
    <property type="entry name" value="AAA"/>
    <property type="match status" value="1"/>
</dbReference>
<dbReference type="SUPFAM" id="SSF52540">
    <property type="entry name" value="P-loop containing nucleoside triphosphate hydrolases"/>
    <property type="match status" value="1"/>
</dbReference>
<dbReference type="InterPro" id="IPR003593">
    <property type="entry name" value="AAA+_ATPase"/>
</dbReference>
<evidence type="ECO:0000256" key="1">
    <source>
        <dbReference type="RuleBase" id="RU003651"/>
    </source>
</evidence>
<accession>A0ABN2MG82</accession>
<dbReference type="InterPro" id="IPR003960">
    <property type="entry name" value="ATPase_AAA_CS"/>
</dbReference>
<keyword evidence="6" id="KW-1185">Reference proteome</keyword>
<dbReference type="InterPro" id="IPR003959">
    <property type="entry name" value="ATPase_AAA_core"/>
</dbReference>
<sequence length="908" mass="99713">MTTATDTGLRPPGEVPPAPPRPTRKPLRPWDRIKFLVLFIVLKLALIWAAMADNPLLPFVDAVREQWSQYIWWYVLVGVELLRQTHYLISERSAAYHHFWTHRIFGGFERTTHRRFSDWTRFRLARIIKWAIWIAIIAVIAGAILKTSPILALFQAPALLWSVLPFFVQMIFILFIAVGQFVAIFWFLSRGGVEVYYPDDIKTRFTDVWGQDHVLERVKENILYLEKPEAIESRGGYVPGGILLWGPPGTGKTLMAEAVAGETGRPYVFVDPGAFINMFFGVGVLKVKGLFRKLRKLALRYGGVIVFFDEADSLGNRGALAQGGPGFPRGMRPAPWADAGCHGMSYLSADSQWRLNRDRFAASAPAEPRGGSRVRVVMGNMGMGGGGMGTLEALLTELSGLKKPRGFVNRYVRRLLGMRPKPPPKYRILVMMATNLPEALDQALLRPGRIDRIYKVGYPSKAGRIRTYEGYFEKVRHELTAENIDKLATITPYATGATIKDTVNEALVTAIRDSREVITWADVIKAKQLKELGPPEDVEYIERERHAVAVHEACHAVVAYRTRMHMEIDIATIEKGSDYLGMVASIPPEDQFTRWRTEYEADILVSIASLAGERMFFDGDSSSGVSGDLDSATQVASYMEGYWGMGATVSSYSTAKRLEVGGIGAPRKEREDETKVRSALADRIEDKLGEMLERVTEILKANRREVLALAHALETHKTLTGDDVVAVIERRPGPLVDGSFYADPELAERLEAYHVAAVAAHRGHAQLTIAMPQLPAPSEPEPAPALALAAGPLAAAEGGWQAAASTPAGESVAVADPPGEPGTPDAPPIPQQASPWMRPNPNGAEPVSGPPPAAQFSIPPASAPRTLPPMGGASLPDPPAADAPPDDGTRGRFAAALRRIRNRFNRAD</sequence>
<evidence type="ECO:0000256" key="3">
    <source>
        <dbReference type="SAM" id="Phobius"/>
    </source>
</evidence>
<reference evidence="5 6" key="1">
    <citation type="journal article" date="2019" name="Int. J. Syst. Evol. Microbiol.">
        <title>The Global Catalogue of Microorganisms (GCM) 10K type strain sequencing project: providing services to taxonomists for standard genome sequencing and annotation.</title>
        <authorList>
            <consortium name="The Broad Institute Genomics Platform"/>
            <consortium name="The Broad Institute Genome Sequencing Center for Infectious Disease"/>
            <person name="Wu L."/>
            <person name="Ma J."/>
        </authorList>
    </citation>
    <scope>NUCLEOTIDE SEQUENCE [LARGE SCALE GENOMIC DNA]</scope>
    <source>
        <strain evidence="5 6">JCM 13250</strain>
    </source>
</reference>